<evidence type="ECO:0000313" key="8">
    <source>
        <dbReference type="Proteomes" id="UP001249851"/>
    </source>
</evidence>
<evidence type="ECO:0000256" key="5">
    <source>
        <dbReference type="SAM" id="SignalP"/>
    </source>
</evidence>
<feature type="chain" id="PRO_5042020024" evidence="5">
    <location>
        <begin position="21"/>
        <end position="402"/>
    </location>
</feature>
<feature type="domain" description="ZP" evidence="6">
    <location>
        <begin position="60"/>
        <end position="308"/>
    </location>
</feature>
<dbReference type="Proteomes" id="UP001249851">
    <property type="component" value="Unassembled WGS sequence"/>
</dbReference>
<dbReference type="PANTHER" id="PTHR14002">
    <property type="entry name" value="ENDOGLIN/TGF-BETA RECEPTOR TYPE III"/>
    <property type="match status" value="1"/>
</dbReference>
<evidence type="ECO:0000256" key="3">
    <source>
        <dbReference type="ARBA" id="ARBA00023180"/>
    </source>
</evidence>
<keyword evidence="4" id="KW-1133">Transmembrane helix</keyword>
<keyword evidence="4" id="KW-0812">Transmembrane</keyword>
<evidence type="ECO:0000313" key="7">
    <source>
        <dbReference type="EMBL" id="KAK2566504.1"/>
    </source>
</evidence>
<dbReference type="InterPro" id="IPR001507">
    <property type="entry name" value="ZP_dom"/>
</dbReference>
<dbReference type="InterPro" id="IPR055355">
    <property type="entry name" value="ZP-C"/>
</dbReference>
<feature type="signal peptide" evidence="5">
    <location>
        <begin position="1"/>
        <end position="20"/>
    </location>
</feature>
<dbReference type="InterPro" id="IPR048290">
    <property type="entry name" value="ZP_chr"/>
</dbReference>
<gene>
    <name evidence="7" type="ORF">P5673_009117</name>
</gene>
<proteinExistence type="predicted"/>
<dbReference type="Pfam" id="PF23344">
    <property type="entry name" value="ZP-N"/>
    <property type="match status" value="1"/>
</dbReference>
<dbReference type="SMART" id="SM00241">
    <property type="entry name" value="ZP"/>
    <property type="match status" value="1"/>
</dbReference>
<sequence>MERGVVIFAVLFLSLSLSAANESSNNGEMIVNSTASTYDCVTKHQYTKNHGEYNPELGIVCHNKYIEVTVESKNYPGLDTNVTHLEDVSCVPGYRDEDKVVFKFGLEDCETEQEVDEDNIYYKNKVIAIVKDEVEDSDITRSNTRVLPFQCAYKKQALLSKVQFTPKSIMIVSDADDFGNFTYRMDLYTNEDYSTKVDTFPFLVGVGQQLYLEKSVESGDPKVVLFPDECKATPSPDISAKPDYMIIEKACPIDKTVEYDYKMSASQRFSLSAFRFKSGYDDVYIHCTLTVCRSDDMQSKCVKGCQLDGNSTRKRREIADNYRASLYLGPIKITDGKTNNKALDAPLSKDSTDDNPQWFLLAGLLVGSLGIIALVLIAAIILVLKRRGRTKRTTSLLVQEAE</sequence>
<evidence type="ECO:0000256" key="2">
    <source>
        <dbReference type="ARBA" id="ARBA00023157"/>
    </source>
</evidence>
<dbReference type="InterPro" id="IPR055356">
    <property type="entry name" value="ZP-N"/>
</dbReference>
<dbReference type="Gene3D" id="2.60.40.4100">
    <property type="entry name" value="Zona pellucida, ZP-C domain"/>
    <property type="match status" value="1"/>
</dbReference>
<dbReference type="AlphaFoldDB" id="A0AAD9QS55"/>
<dbReference type="EMBL" id="JARQWQ010000016">
    <property type="protein sequence ID" value="KAK2566504.1"/>
    <property type="molecule type" value="Genomic_DNA"/>
</dbReference>
<feature type="transmembrane region" description="Helical" evidence="4">
    <location>
        <begin position="358"/>
        <end position="384"/>
    </location>
</feature>
<dbReference type="PROSITE" id="PS51034">
    <property type="entry name" value="ZP_2"/>
    <property type="match status" value="1"/>
</dbReference>
<dbReference type="InterPro" id="IPR042235">
    <property type="entry name" value="ZP-C_dom"/>
</dbReference>
<organism evidence="7 8">
    <name type="scientific">Acropora cervicornis</name>
    <name type="common">Staghorn coral</name>
    <dbReference type="NCBI Taxonomy" id="6130"/>
    <lineage>
        <taxon>Eukaryota</taxon>
        <taxon>Metazoa</taxon>
        <taxon>Cnidaria</taxon>
        <taxon>Anthozoa</taxon>
        <taxon>Hexacorallia</taxon>
        <taxon>Scleractinia</taxon>
        <taxon>Astrocoeniina</taxon>
        <taxon>Acroporidae</taxon>
        <taxon>Acropora</taxon>
    </lineage>
</organism>
<keyword evidence="8" id="KW-1185">Reference proteome</keyword>
<keyword evidence="1 5" id="KW-0732">Signal</keyword>
<evidence type="ECO:0000256" key="1">
    <source>
        <dbReference type="ARBA" id="ARBA00022729"/>
    </source>
</evidence>
<accession>A0AAD9QS55</accession>
<name>A0AAD9QS55_ACRCE</name>
<protein>
    <submittedName>
        <fullName evidence="7">ZP domain-containing protein</fullName>
    </submittedName>
</protein>
<keyword evidence="2" id="KW-1015">Disulfide bond</keyword>
<dbReference type="PANTHER" id="PTHR14002:SF43">
    <property type="entry name" value="DELTA-LIKE PROTEIN"/>
    <property type="match status" value="1"/>
</dbReference>
<comment type="caution">
    <text evidence="7">The sequence shown here is derived from an EMBL/GenBank/DDBJ whole genome shotgun (WGS) entry which is preliminary data.</text>
</comment>
<evidence type="ECO:0000259" key="6">
    <source>
        <dbReference type="PROSITE" id="PS51034"/>
    </source>
</evidence>
<keyword evidence="3" id="KW-0325">Glycoprotein</keyword>
<keyword evidence="4" id="KW-0472">Membrane</keyword>
<reference evidence="7" key="2">
    <citation type="journal article" date="2023" name="Science">
        <title>Genomic signatures of disease resistance in endangered staghorn corals.</title>
        <authorList>
            <person name="Vollmer S.V."/>
            <person name="Selwyn J.D."/>
            <person name="Despard B.A."/>
            <person name="Roesel C.L."/>
        </authorList>
    </citation>
    <scope>NUCLEOTIDE SEQUENCE</scope>
    <source>
        <strain evidence="7">K2</strain>
    </source>
</reference>
<dbReference type="Pfam" id="PF00100">
    <property type="entry name" value="Zona_pellucida"/>
    <property type="match status" value="1"/>
</dbReference>
<evidence type="ECO:0000256" key="4">
    <source>
        <dbReference type="SAM" id="Phobius"/>
    </source>
</evidence>
<reference evidence="7" key="1">
    <citation type="journal article" date="2023" name="G3 (Bethesda)">
        <title>Whole genome assembly and annotation of the endangered Caribbean coral Acropora cervicornis.</title>
        <authorList>
            <person name="Selwyn J.D."/>
            <person name="Vollmer S.V."/>
        </authorList>
    </citation>
    <scope>NUCLEOTIDE SEQUENCE</scope>
    <source>
        <strain evidence="7">K2</strain>
    </source>
</reference>
<dbReference type="PRINTS" id="PR00023">
    <property type="entry name" value="ZPELLUCIDA"/>
</dbReference>
<dbReference type="Gene3D" id="2.60.40.3210">
    <property type="entry name" value="Zona pellucida, ZP-N domain"/>
    <property type="match status" value="1"/>
</dbReference>